<evidence type="ECO:0000313" key="6">
    <source>
        <dbReference type="EMBL" id="QDH20450.1"/>
    </source>
</evidence>
<evidence type="ECO:0000259" key="5">
    <source>
        <dbReference type="PROSITE" id="PS50977"/>
    </source>
</evidence>
<protein>
    <submittedName>
        <fullName evidence="6">TetR/AcrR family transcriptional regulator</fullName>
    </submittedName>
</protein>
<dbReference type="Gene3D" id="1.10.357.10">
    <property type="entry name" value="Tetracycline Repressor, domain 2"/>
    <property type="match status" value="1"/>
</dbReference>
<dbReference type="SUPFAM" id="SSF48498">
    <property type="entry name" value="Tetracyclin repressor-like, C-terminal domain"/>
    <property type="match status" value="1"/>
</dbReference>
<dbReference type="Pfam" id="PF00440">
    <property type="entry name" value="TetR_N"/>
    <property type="match status" value="1"/>
</dbReference>
<keyword evidence="1" id="KW-0805">Transcription regulation</keyword>
<dbReference type="KEGG" id="saca:FFV09_05995"/>
<dbReference type="PROSITE" id="PS50977">
    <property type="entry name" value="HTH_TETR_2"/>
    <property type="match status" value="1"/>
</dbReference>
<dbReference type="Pfam" id="PF16925">
    <property type="entry name" value="TetR_C_13"/>
    <property type="match status" value="1"/>
</dbReference>
<dbReference type="PANTHER" id="PTHR47506">
    <property type="entry name" value="TRANSCRIPTIONAL REGULATORY PROTEIN"/>
    <property type="match status" value="1"/>
</dbReference>
<dbReference type="SUPFAM" id="SSF46689">
    <property type="entry name" value="Homeodomain-like"/>
    <property type="match status" value="1"/>
</dbReference>
<evidence type="ECO:0000256" key="1">
    <source>
        <dbReference type="ARBA" id="ARBA00023015"/>
    </source>
</evidence>
<organism evidence="6 7">
    <name type="scientific">Saccharibacillus brassicae</name>
    <dbReference type="NCBI Taxonomy" id="2583377"/>
    <lineage>
        <taxon>Bacteria</taxon>
        <taxon>Bacillati</taxon>
        <taxon>Bacillota</taxon>
        <taxon>Bacilli</taxon>
        <taxon>Bacillales</taxon>
        <taxon>Paenibacillaceae</taxon>
        <taxon>Saccharibacillus</taxon>
    </lineage>
</organism>
<dbReference type="InterPro" id="IPR001647">
    <property type="entry name" value="HTH_TetR"/>
</dbReference>
<gene>
    <name evidence="6" type="ORF">FFV09_05995</name>
</gene>
<dbReference type="OrthoDB" id="9795242at2"/>
<dbReference type="InterPro" id="IPR009057">
    <property type="entry name" value="Homeodomain-like_sf"/>
</dbReference>
<proteinExistence type="predicted"/>
<name>A0A4Y6UUR7_SACBS</name>
<dbReference type="AlphaFoldDB" id="A0A4Y6UUR7"/>
<dbReference type="InterPro" id="IPR011075">
    <property type="entry name" value="TetR_C"/>
</dbReference>
<feature type="DNA-binding region" description="H-T-H motif" evidence="4">
    <location>
        <begin position="30"/>
        <end position="49"/>
    </location>
</feature>
<dbReference type="InterPro" id="IPR036271">
    <property type="entry name" value="Tet_transcr_reg_TetR-rel_C_sf"/>
</dbReference>
<dbReference type="PANTHER" id="PTHR47506:SF1">
    <property type="entry name" value="HTH-TYPE TRANSCRIPTIONAL REGULATOR YJDC"/>
    <property type="match status" value="1"/>
</dbReference>
<evidence type="ECO:0000313" key="7">
    <source>
        <dbReference type="Proteomes" id="UP000316968"/>
    </source>
</evidence>
<keyword evidence="7" id="KW-1185">Reference proteome</keyword>
<evidence type="ECO:0000256" key="3">
    <source>
        <dbReference type="ARBA" id="ARBA00023163"/>
    </source>
</evidence>
<dbReference type="Proteomes" id="UP000316968">
    <property type="component" value="Chromosome"/>
</dbReference>
<keyword evidence="3" id="KW-0804">Transcription</keyword>
<evidence type="ECO:0000256" key="2">
    <source>
        <dbReference type="ARBA" id="ARBA00023125"/>
    </source>
</evidence>
<dbReference type="GO" id="GO:0003677">
    <property type="term" value="F:DNA binding"/>
    <property type="evidence" value="ECO:0007669"/>
    <property type="project" value="UniProtKB-UniRule"/>
</dbReference>
<keyword evidence="2 4" id="KW-0238">DNA-binding</keyword>
<reference evidence="6 7" key="1">
    <citation type="submission" date="2019-06" db="EMBL/GenBank/DDBJ databases">
        <title>Saccharibacillus brassicae sp. nov., an endophytic bacterium isolated from Chinese cabbage seeds (Brassica pekinensis).</title>
        <authorList>
            <person name="Jiang L."/>
            <person name="Lee J."/>
            <person name="Kim S.W."/>
        </authorList>
    </citation>
    <scope>NUCLEOTIDE SEQUENCE [LARGE SCALE GENOMIC DNA]</scope>
    <source>
        <strain evidence="7">KCTC 43072 / ATSA2</strain>
    </source>
</reference>
<dbReference type="EMBL" id="CP041217">
    <property type="protein sequence ID" value="QDH20450.1"/>
    <property type="molecule type" value="Genomic_DNA"/>
</dbReference>
<sequence length="207" mass="23052">MVARTKAFDPEEVLSRALGIFGTQGYEGTSLPDLLKGLGIARQSLYDTYGTKRELFLAAVQFYMNRKQADIVELFREPGGAEERIRQAFGEIVSALSDPQQRQDCFIISSAIEYMPHDEELNAYMQANQLDVEKAFYDLLERGRAAGELRADADLERLSLFLAHERNALVLTGKMGADRTKLEAVAETALSVLRWQRAAGSGADRAE</sequence>
<evidence type="ECO:0000256" key="4">
    <source>
        <dbReference type="PROSITE-ProRule" id="PRU00335"/>
    </source>
</evidence>
<dbReference type="Gene3D" id="1.10.10.60">
    <property type="entry name" value="Homeodomain-like"/>
    <property type="match status" value="1"/>
</dbReference>
<accession>A0A4Y6UUR7</accession>
<feature type="domain" description="HTH tetR-type" evidence="5">
    <location>
        <begin position="7"/>
        <end position="67"/>
    </location>
</feature>